<evidence type="ECO:0000256" key="4">
    <source>
        <dbReference type="PIRSR" id="PIRSR005902-1"/>
    </source>
</evidence>
<keyword evidence="6" id="KW-1185">Reference proteome</keyword>
<feature type="binding site" evidence="4">
    <location>
        <position position="161"/>
    </location>
    <ligand>
        <name>a divalent metal cation</name>
        <dbReference type="ChEBI" id="CHEBI:60240"/>
        <label>2</label>
    </ligand>
</feature>
<dbReference type="GO" id="GO:0046872">
    <property type="term" value="F:metal ion binding"/>
    <property type="evidence" value="ECO:0007669"/>
    <property type="project" value="UniProtKB-KW"/>
</dbReference>
<dbReference type="GO" id="GO:0004536">
    <property type="term" value="F:DNA nuclease activity"/>
    <property type="evidence" value="ECO:0007669"/>
    <property type="project" value="InterPro"/>
</dbReference>
<dbReference type="EMBL" id="CP014639">
    <property type="protein sequence ID" value="ANH78588.1"/>
    <property type="molecule type" value="Genomic_DNA"/>
</dbReference>
<feature type="binding site" evidence="4">
    <location>
        <position position="211"/>
    </location>
    <ligand>
        <name>a divalent metal cation</name>
        <dbReference type="ChEBI" id="CHEBI:60240"/>
        <label>1</label>
    </ligand>
</feature>
<feature type="binding site" evidence="4">
    <location>
        <position position="7"/>
    </location>
    <ligand>
        <name>a divalent metal cation</name>
        <dbReference type="ChEBI" id="CHEBI:60240"/>
        <label>1</label>
    </ligand>
</feature>
<evidence type="ECO:0000256" key="1">
    <source>
        <dbReference type="ARBA" id="ARBA00009275"/>
    </source>
</evidence>
<dbReference type="PATRIC" id="fig|1806891.3.peg.408"/>
<feature type="binding site" evidence="4">
    <location>
        <position position="133"/>
    </location>
    <ligand>
        <name>a divalent metal cation</name>
        <dbReference type="ChEBI" id="CHEBI:60240"/>
        <label>2</label>
    </ligand>
</feature>
<dbReference type="InterPro" id="IPR015991">
    <property type="entry name" value="TatD/YcfH-like"/>
</dbReference>
<dbReference type="GO" id="GO:0016788">
    <property type="term" value="F:hydrolase activity, acting on ester bonds"/>
    <property type="evidence" value="ECO:0007669"/>
    <property type="project" value="InterPro"/>
</dbReference>
<protein>
    <submittedName>
        <fullName evidence="5">Putative deoxyribonuclease YcfH</fullName>
    </submittedName>
</protein>
<dbReference type="AlphaFoldDB" id="A0A1A9HUC4"/>
<dbReference type="Pfam" id="PF01026">
    <property type="entry name" value="TatD_DNase"/>
    <property type="match status" value="1"/>
</dbReference>
<organism evidence="5 6">
    <name type="scientific">Candidatus Chlamydia sanziniae</name>
    <dbReference type="NCBI Taxonomy" id="1806891"/>
    <lineage>
        <taxon>Bacteria</taxon>
        <taxon>Pseudomonadati</taxon>
        <taxon>Chlamydiota</taxon>
        <taxon>Chlamydiia</taxon>
        <taxon>Chlamydiales</taxon>
        <taxon>Chlamydiaceae</taxon>
        <taxon>Chlamydia/Chlamydophila group</taxon>
        <taxon>Chlamydia</taxon>
    </lineage>
</organism>
<dbReference type="KEGG" id="csaz:Cs308_0417"/>
<dbReference type="FunFam" id="3.20.20.140:FF:000005">
    <property type="entry name" value="TatD family hydrolase"/>
    <property type="match status" value="1"/>
</dbReference>
<dbReference type="PIRSF" id="PIRSF005902">
    <property type="entry name" value="DNase_TatD"/>
    <property type="match status" value="1"/>
</dbReference>
<dbReference type="PANTHER" id="PTHR46124:SF2">
    <property type="entry name" value="D-AMINOACYL-TRNA DEACYLASE"/>
    <property type="match status" value="1"/>
</dbReference>
<dbReference type="PANTHER" id="PTHR46124">
    <property type="entry name" value="D-AMINOACYL-TRNA DEACYLASE"/>
    <property type="match status" value="1"/>
</dbReference>
<reference evidence="5 6" key="1">
    <citation type="submission" date="2016-03" db="EMBL/GenBank/DDBJ databases">
        <title>Culture-independent genomics supports pathogen discovery for uncultivable bacteria within the genus Chlamydia.</title>
        <authorList>
            <person name="Taylor-Brown A."/>
            <person name="Bachmann N.L."/>
            <person name="Borel N."/>
            <person name="Polkinghorne A."/>
        </authorList>
    </citation>
    <scope>NUCLEOTIDE SEQUENCE [LARGE SCALE GENOMIC DNA]</scope>
    <source>
        <strain evidence="5 6">2742-308</strain>
    </source>
</reference>
<dbReference type="GO" id="GO:0005829">
    <property type="term" value="C:cytosol"/>
    <property type="evidence" value="ECO:0007669"/>
    <property type="project" value="TreeGrafter"/>
</dbReference>
<evidence type="ECO:0000313" key="6">
    <source>
        <dbReference type="Proteomes" id="UP000078162"/>
    </source>
</evidence>
<dbReference type="CDD" id="cd01310">
    <property type="entry name" value="TatD_DNAse"/>
    <property type="match status" value="1"/>
</dbReference>
<dbReference type="Proteomes" id="UP000078162">
    <property type="component" value="Chromosome"/>
</dbReference>
<sequence>MVLVDAHLHLADDAFCKDIDVVLRRAQDSGVSHVVNVTTTAEELARSFVYSERFSAIQFSHVAGTPPQDAQQDIESNFRHFYEAAHAGKLAAIGEIGLDYRFVNNEAAILRQKEVLRRYLNLALECDLPLVIHCRDVFDDFFHILDRYYSSDSRARPGMLHCFTGNLKEAHELLARGWFLSISGIVTFKNAQNLRDIVTEIPSNHLLIETDAPFLAPSPHRGKKNEPAYILHTINTVAQLKQVSSEEMRALVHSNLLRFL</sequence>
<evidence type="ECO:0000256" key="2">
    <source>
        <dbReference type="ARBA" id="ARBA00022723"/>
    </source>
</evidence>
<accession>A0A1A9HUC4</accession>
<dbReference type="InterPro" id="IPR032466">
    <property type="entry name" value="Metal_Hydrolase"/>
</dbReference>
<keyword evidence="2 4" id="KW-0479">Metal-binding</keyword>
<feature type="binding site" evidence="4">
    <location>
        <position position="9"/>
    </location>
    <ligand>
        <name>a divalent metal cation</name>
        <dbReference type="ChEBI" id="CHEBI:60240"/>
        <label>1</label>
    </ligand>
</feature>
<dbReference type="STRING" id="1806891.Cs308_0417"/>
<dbReference type="OrthoDB" id="9810005at2"/>
<dbReference type="Gene3D" id="3.20.20.140">
    <property type="entry name" value="Metal-dependent hydrolases"/>
    <property type="match status" value="1"/>
</dbReference>
<feature type="binding site" evidence="4">
    <location>
        <position position="95"/>
    </location>
    <ligand>
        <name>a divalent metal cation</name>
        <dbReference type="ChEBI" id="CHEBI:60240"/>
        <label>1</label>
    </ligand>
</feature>
<evidence type="ECO:0000313" key="5">
    <source>
        <dbReference type="EMBL" id="ANH78588.1"/>
    </source>
</evidence>
<dbReference type="SUPFAM" id="SSF51556">
    <property type="entry name" value="Metallo-dependent hydrolases"/>
    <property type="match status" value="1"/>
</dbReference>
<comment type="similarity">
    <text evidence="1">Belongs to the metallo-dependent hydrolases superfamily. TatD-type hydrolase family.</text>
</comment>
<dbReference type="NCBIfam" id="TIGR00010">
    <property type="entry name" value="YchF/TatD family DNA exonuclease"/>
    <property type="match status" value="1"/>
</dbReference>
<name>A0A1A9HUC4_9CHLA</name>
<keyword evidence="3" id="KW-0378">Hydrolase</keyword>
<proteinExistence type="inferred from homology"/>
<gene>
    <name evidence="5" type="ORF">Cs308_0417</name>
</gene>
<evidence type="ECO:0000256" key="3">
    <source>
        <dbReference type="ARBA" id="ARBA00022801"/>
    </source>
</evidence>
<dbReference type="RefSeq" id="WP_066481981.1">
    <property type="nucleotide sequence ID" value="NZ_CP014639.1"/>
</dbReference>
<dbReference type="InterPro" id="IPR001130">
    <property type="entry name" value="TatD-like"/>
</dbReference>